<dbReference type="Pfam" id="PF01464">
    <property type="entry name" value="SLT"/>
    <property type="match status" value="1"/>
</dbReference>
<feature type="active site" evidence="1">
    <location>
        <position position="37"/>
    </location>
</feature>
<evidence type="ECO:0000256" key="1">
    <source>
        <dbReference type="HAMAP-Rule" id="MF_04121"/>
    </source>
</evidence>
<dbReference type="GO" id="GO:0020002">
    <property type="term" value="C:host cell plasma membrane"/>
    <property type="evidence" value="ECO:0007669"/>
    <property type="project" value="UniProtKB-SubCell"/>
</dbReference>
<keyword evidence="1" id="KW-0175">Coiled coil</keyword>
<keyword evidence="1" id="KW-0812">Transmembrane</keyword>
<keyword evidence="1" id="KW-1030">Host cell inner membrane</keyword>
<reference evidence="4" key="1">
    <citation type="journal article" date="2021" name="PLoS Biol.">
        <title>Systematic exploration of Escherichia coli phage-host interactions with the BASEL phage collection.</title>
        <authorList>
            <person name="Maffei E."/>
            <person name="Shaidullina A."/>
            <person name="Burkolter M."/>
            <person name="Heyer Y."/>
            <person name="Estermann F."/>
            <person name="Druelle V."/>
            <person name="Sauer P."/>
            <person name="Willi L."/>
            <person name="Michaelis S."/>
            <person name="Hilbi H."/>
            <person name="Thaler D.S."/>
            <person name="Harms A."/>
        </authorList>
    </citation>
    <scope>NUCLEOTIDE SEQUENCE [LARGE SCALE GENOMIC DNA]</scope>
    <source>
        <strain evidence="4">Bas67</strain>
    </source>
</reference>
<comment type="caution">
    <text evidence="1">Lacks conserved residue(s) required for the propagation of feature annotation.</text>
</comment>
<dbReference type="EMBL" id="MZ501064">
    <property type="protein sequence ID" value="QXV78440.1"/>
    <property type="molecule type" value="Genomic_DNA"/>
</dbReference>
<feature type="domain" description="Transglycosylase SLT" evidence="2">
    <location>
        <begin position="15"/>
        <end position="120"/>
    </location>
</feature>
<dbReference type="GO" id="GO:0044423">
    <property type="term" value="C:virion component"/>
    <property type="evidence" value="ECO:0007669"/>
    <property type="project" value="UniProtKB-UniRule"/>
</dbReference>
<dbReference type="Proteomes" id="UP000828174">
    <property type="component" value="Segment"/>
</dbReference>
<keyword evidence="1" id="KW-0456">Lyase</keyword>
<dbReference type="InterPro" id="IPR023346">
    <property type="entry name" value="Lysozyme-like_dom_sf"/>
</dbReference>
<comment type="catalytic activity">
    <reaction evidence="1">
        <text>Exolytic cleavage of the (1-&gt;4)-beta-glycosidic linkage between N-acetylmuramic acid (MurNAc) and N-acetylglucosamine (GlcNAc) residues in peptidoglycan, from either the reducing or the non-reducing ends of the peptidoglycan chains, with concomitant formation of a 1,6-anhydrobond in the MurNAc residue.</text>
        <dbReference type="EC" id="4.2.2.n1"/>
    </reaction>
</comment>
<dbReference type="EC" id="4.2.2.n1" evidence="1"/>
<keyword evidence="4" id="KW-1185">Reference proteome</keyword>
<dbReference type="GO" id="GO:0042742">
    <property type="term" value="P:defense response to bacterium"/>
    <property type="evidence" value="ECO:0007669"/>
    <property type="project" value="UniProtKB-KW"/>
</dbReference>
<evidence type="ECO:0000313" key="3">
    <source>
        <dbReference type="EMBL" id="QXV78440.1"/>
    </source>
</evidence>
<keyword evidence="1" id="KW-0946">Virion</keyword>
<dbReference type="GO" id="GO:0098932">
    <property type="term" value="P:symbiont entry into host cell via disruption of host cell wall peptidoglycan"/>
    <property type="evidence" value="ECO:0007669"/>
    <property type="project" value="UniProtKB-UniRule"/>
</dbReference>
<gene>
    <name evidence="3" type="ORF">bas67_0047</name>
</gene>
<dbReference type="PANTHER" id="PTHR37423">
    <property type="entry name" value="SOLUBLE LYTIC MUREIN TRANSGLYCOSYLASE-RELATED"/>
    <property type="match status" value="1"/>
</dbReference>
<comment type="function">
    <text evidence="1">Component of the cylindrical core that assembles on the inner surface of the capsid during capsid formation and plays a role in viral DNA ejection into the host cell. The inner core is composed of stacked rings of gp14, gp15 and gp16 proteins. Following binding to the host cell surface, the internal core is disassembled and gp16 is ejected along with gp14 and gp15 into the infected cell. Gp16 probably inserts in the host inner membrane and remains associated with gp15. The gp15-gp16 complex binds to both the viral DNA and the host inner membrane, probably escorting the leading end of the genome through the periplasm and controlling the extent of DNA translocated into the host cell. Functions as an exolysin that catalyzes the cleavage of the glycosidic bonds between N-acetylmuramic acid and N-acetylglucosamine residues in peptidoglycans allowing the local digestion of the bacterial peptidoglycan wall.</text>
</comment>
<dbReference type="GO" id="GO:0000270">
    <property type="term" value="P:peptidoglycan metabolic process"/>
    <property type="evidence" value="ECO:0007669"/>
    <property type="project" value="InterPro"/>
</dbReference>
<dbReference type="PANTHER" id="PTHR37423:SF2">
    <property type="entry name" value="MEMBRANE-BOUND LYTIC MUREIN TRANSGLYCOSYLASE C"/>
    <property type="match status" value="1"/>
</dbReference>
<protein>
    <recommendedName>
        <fullName evidence="1">Peptidoglycan transglycosylase gp16</fullName>
        <ecNumber evidence="1">4.2.2.n1</ecNumber>
    </recommendedName>
    <alternativeName>
        <fullName evidence="1">Internal core protein gp16</fullName>
    </alternativeName>
</protein>
<name>A0AAE7VRV0_9CAUD</name>
<keyword evidence="1" id="KW-0081">Bacteriolytic enzyme</keyword>
<dbReference type="PROSITE" id="PS00922">
    <property type="entry name" value="TRANSGLYCOSYLASE"/>
    <property type="match status" value="1"/>
</dbReference>
<organism evidence="3 4">
    <name type="scientific">Escherichia phage ErnstBeyeler</name>
    <dbReference type="NCBI Taxonomy" id="2852038"/>
    <lineage>
        <taxon>Viruses</taxon>
        <taxon>Duplodnaviria</taxon>
        <taxon>Heunggongvirae</taxon>
        <taxon>Uroviricota</taxon>
        <taxon>Caudoviricetes</taxon>
        <taxon>Autographivirales</taxon>
        <taxon>Autotranscriptaviridae</taxon>
        <taxon>Studiervirinae</taxon>
        <taxon>Berlinvirus</taxon>
        <taxon>Berlinvirus ernstbeyeler</taxon>
    </lineage>
</organism>
<keyword evidence="1" id="KW-1171">Viral genome ejection through host cell envelope</keyword>
<feature type="coiled-coil region" evidence="1">
    <location>
        <begin position="607"/>
        <end position="634"/>
    </location>
</feature>
<keyword evidence="1" id="KW-1032">Host cell membrane</keyword>
<keyword evidence="1" id="KW-1133">Transmembrane helix</keyword>
<dbReference type="InterPro" id="IPR008258">
    <property type="entry name" value="Transglycosylase_SLT_dom_1"/>
</dbReference>
<keyword evidence="1" id="KW-1244">Viral short tail ejection system</keyword>
<accession>A0AAE7VRV0</accession>
<dbReference type="CDD" id="cd00254">
    <property type="entry name" value="LT-like"/>
    <property type="match status" value="1"/>
</dbReference>
<keyword evidence="1" id="KW-1162">Viral penetration into host cytoplasm</keyword>
<keyword evidence="1" id="KW-1160">Virus entry into host cell</keyword>
<keyword evidence="1" id="KW-1235">Degradation of host cell envelope components during virus entry</keyword>
<comment type="domain">
    <text evidence="1">The N-terminus contains the transglycosylase activity. The C-terminus is essential for the viral DNA translocation into the host cytoplasm.</text>
</comment>
<proteinExistence type="inferred from homology"/>
<dbReference type="HAMAP" id="MF_04121">
    <property type="entry name" value="TRANSGLYCOSYLASE_T7"/>
    <property type="match status" value="1"/>
</dbReference>
<dbReference type="GO" id="GO:0031640">
    <property type="term" value="P:killing of cells of another organism"/>
    <property type="evidence" value="ECO:0007669"/>
    <property type="project" value="UniProtKB-KW"/>
</dbReference>
<feature type="topological domain" description="Cytoplasmic" evidence="1">
    <location>
        <begin position="1156"/>
        <end position="1315"/>
    </location>
</feature>
<evidence type="ECO:0000313" key="4">
    <source>
        <dbReference type="Proteomes" id="UP000828174"/>
    </source>
</evidence>
<evidence type="ECO:0000259" key="2">
    <source>
        <dbReference type="Pfam" id="PF01464"/>
    </source>
</evidence>
<dbReference type="GO" id="GO:0098994">
    <property type="term" value="P:symbiont entry into host cell via disruption of host cell envelope"/>
    <property type="evidence" value="ECO:0007669"/>
    <property type="project" value="UniProtKB-KW"/>
</dbReference>
<dbReference type="GO" id="GO:0008933">
    <property type="term" value="F:peptidoglycan lytic transglycosylase activity"/>
    <property type="evidence" value="ECO:0007669"/>
    <property type="project" value="UniProtKB-UniRule"/>
</dbReference>
<comment type="similarity">
    <text evidence="1">Belongs to the transglycosylase Slt family.</text>
</comment>
<keyword evidence="1" id="KW-0378">Hydrolase</keyword>
<comment type="subunit">
    <text evidence="1">Homotetramer. Interacts with gp15; after ejection the gp15-gp16 complex composed of a gp15 octamer and a gp16 tetramer probably binds both the viral DNA and the host inner membrane.</text>
</comment>
<feature type="topological domain" description="Periplasmic" evidence="1">
    <location>
        <begin position="1"/>
        <end position="1134"/>
    </location>
</feature>
<dbReference type="SUPFAM" id="SSF53955">
    <property type="entry name" value="Lysozyme-like"/>
    <property type="match status" value="1"/>
</dbReference>
<keyword evidence="1" id="KW-0929">Antimicrobial</keyword>
<dbReference type="GO" id="GO:0099002">
    <property type="term" value="P:symbiont genome ejection through host cell envelope, short tail mechanism"/>
    <property type="evidence" value="ECO:0007669"/>
    <property type="project" value="UniProtKB-UniRule"/>
</dbReference>
<keyword evidence="1" id="KW-1236">Degradation of host peptidoglycans during virus entry</keyword>
<dbReference type="InterPro" id="IPR000189">
    <property type="entry name" value="Transglyc_AS"/>
</dbReference>
<keyword evidence="1" id="KW-1043">Host membrane</keyword>
<comment type="subcellular location">
    <subcellularLocation>
        <location evidence="1">Virion</location>
    </subcellularLocation>
    <subcellularLocation>
        <location evidence="1">Host cell inner membrane</location>
        <topology evidence="1">Single-pass membrane protein</topology>
    </subcellularLocation>
    <text evidence="1">The gp15-gp16 complex spans the periplasm and the cytoplasmic membrane.</text>
</comment>
<keyword evidence="1" id="KW-0472">Membrane</keyword>
<dbReference type="Gene3D" id="1.10.530.10">
    <property type="match status" value="1"/>
</dbReference>
<dbReference type="GO" id="GO:0016787">
    <property type="term" value="F:hydrolase activity"/>
    <property type="evidence" value="ECO:0007669"/>
    <property type="project" value="UniProtKB-KW"/>
</dbReference>
<dbReference type="GO" id="GO:0016020">
    <property type="term" value="C:membrane"/>
    <property type="evidence" value="ECO:0007669"/>
    <property type="project" value="InterPro"/>
</dbReference>
<dbReference type="InterPro" id="IPR038994">
    <property type="entry name" value="Gp16"/>
</dbReference>
<sequence>MDKYNPNEPHEYDALFQQAADTHGVSYGLLRKVGWVESRFKPTAQSPTGPRGVMQFTKATGQAYGLQSDEDFNDPAKSIDAGARYLADLVKKYNGDELKAALAYNQGEGRNGKPQLEAYDSGNFAGIGDEGRNYLRSLLDVAKSPKSGDIESFGGITPKGKGIPFDAAMSGIGKKGKVTTELPESHSMSFQGKEQAAPNQPFGKDYWEAKGTTLDEANERSTFFGFGNAAEAELSNSTLGVAFRAGKRDNGFDVVTDVLQPTRFNSHIWSPEELERIRNEVKNPAYMNVVLGGSSENLDELIKLANENYELDAKAADAGLGAKLSAGIIGAGVDPLTYVPIAGTAANGFKLVNKALIVGAQAGALNVASEGLRTSVAGGDAHYAEAALAGMLFAGGLTAIADGVAAGLRKSGAEQIENPFAAAQMRFEARETARNTGGHDASRMPPSEDRVFSQHNGVEYSPLETEPGAVVLRDGSIISDTNLANPMTAKEFAEVDPERAAWGLPMRGLSEIGLRTLRSEHAEIRGLAKDLVRSPTGMESGSHGKFGATASDIKERLHSTNQRTYNDLYDAMKEAMADPEWSVGMFKRGAQGARQEIYRRAAIAIERPELQANLTKAERKVMDIMKEHFDLKREMMENPAMFGNKATSIFPNSRHKGTYVPHVYSREAKQLYSQALGGSDGLQEAIAASWMTSYRARPEVKARVDEHLAETLGIDPKSVTEEMVMKHARDKAYGIAKTDEFNSSSVIDDNIEGLVGIENNSFLEARNLFDSDMPVTLPNGQQFSVNDLRDFDMKHVMPAYDRRVDGDIAIMGGTGKTTAELKDSIMALDKKSEGKGTMKGEVEALKDTVKILTGRARRNQDTMGDTMVRALSDMSFFTKNAYMGLQNLTEISGLLAKGNTRAMLHGIPALRDLAFRNKPVSGKELKELHSMVFGKEFDDLIRPTRQDIIQRLRESTDTPDVAAKVVGTVKHTTQELAARSPFTKFLNGTSNYILDMARQGVMGDVVTHAITGKGANKWIKGDMLKSASISKEQWEGIQNLIRENVTQGADGKYTFKDKRKLANDPRAMDLWRLADKVADETMLRPHKVSLQDSHAFGAPAKLVLQFKSFVIKSMNSKFIRSGNEAFKNHRAMDMALTYAISGGIAGSYYVAQAHLKAAGLPKEQQKDYLKKALDPKMIAYAAASRSSHLGSPLSIANFAMGAAGYDQGLMVRSTILPKGEDKRERNKAVTSRDMSDSIMGALGEQIPALGFAGATFAAGRNAYGVLTAPNKVTEREMMTGLMNAHREMVPNDPITQQMLIKFYEANGVHLKSDKK</sequence>